<dbReference type="EMBL" id="MN739775">
    <property type="protein sequence ID" value="QHT25849.1"/>
    <property type="molecule type" value="Genomic_DNA"/>
</dbReference>
<name>A0A6C0EC49_9ZZZZ</name>
<protein>
    <submittedName>
        <fullName evidence="2">Uncharacterized protein</fullName>
    </submittedName>
</protein>
<feature type="compositionally biased region" description="Polar residues" evidence="1">
    <location>
        <begin position="209"/>
        <end position="219"/>
    </location>
</feature>
<feature type="region of interest" description="Disordered" evidence="1">
    <location>
        <begin position="209"/>
        <end position="330"/>
    </location>
</feature>
<accession>A0A6C0EC49</accession>
<evidence type="ECO:0000313" key="2">
    <source>
        <dbReference type="EMBL" id="QHT25849.1"/>
    </source>
</evidence>
<reference evidence="2" key="1">
    <citation type="journal article" date="2020" name="Nature">
        <title>Giant virus diversity and host interactions through global metagenomics.</title>
        <authorList>
            <person name="Schulz F."/>
            <person name="Roux S."/>
            <person name="Paez-Espino D."/>
            <person name="Jungbluth S."/>
            <person name="Walsh D.A."/>
            <person name="Denef V.J."/>
            <person name="McMahon K.D."/>
            <person name="Konstantinidis K.T."/>
            <person name="Eloe-Fadrosh E.A."/>
            <person name="Kyrpides N.C."/>
            <person name="Woyke T."/>
        </authorList>
    </citation>
    <scope>NUCLEOTIDE SEQUENCE</scope>
    <source>
        <strain evidence="2">GVMAG-M-3300023179-27</strain>
    </source>
</reference>
<dbReference type="AlphaFoldDB" id="A0A6C0EC49"/>
<proteinExistence type="predicted"/>
<feature type="compositionally biased region" description="Basic and acidic residues" evidence="1">
    <location>
        <begin position="220"/>
        <end position="237"/>
    </location>
</feature>
<evidence type="ECO:0000256" key="1">
    <source>
        <dbReference type="SAM" id="MobiDB-lite"/>
    </source>
</evidence>
<sequence length="330" mass="38720">METENTQQQEVVQNEVKKEYQRERPVVSFDDISLSNIVFNEEFRPTRGTASQLICGFQSMANRTGEGSNEFQKLLYPKLKQMSCEIVDNYVDQLLTANEGVQRQVFGAILNGSGNDGNLHYQVTTKGVKREVVYKYSQFGDLLRLLCQRLEFIVNRSADSVQRYRENESERREYKVLQEHVKEFLGYLETVKMKWREIIEETRKVTGTQKGMYRNQQKQVSERTQRNSDSYGRKYQDYNRGNSRPIYQKEDGWQEVGNRHYPSRYSKGGNRFTSTNSRYRNDDGRSTRATYGDYSEQRTSYGNRQTGYSSRGRGGSFTRGRQQYSSYGRY</sequence>
<organism evidence="2">
    <name type="scientific">viral metagenome</name>
    <dbReference type="NCBI Taxonomy" id="1070528"/>
    <lineage>
        <taxon>unclassified sequences</taxon>
        <taxon>metagenomes</taxon>
        <taxon>organismal metagenomes</taxon>
    </lineage>
</organism>